<protein>
    <submittedName>
        <fullName evidence="2">(northern house mosquito) hypothetical protein</fullName>
    </submittedName>
</protein>
<reference evidence="2" key="1">
    <citation type="submission" date="2021-05" db="EMBL/GenBank/DDBJ databases">
        <authorList>
            <person name="Alioto T."/>
            <person name="Alioto T."/>
            <person name="Gomez Garrido J."/>
        </authorList>
    </citation>
    <scope>NUCLEOTIDE SEQUENCE</scope>
</reference>
<name>A0A8D8H3N4_CULPI</name>
<proteinExistence type="predicted"/>
<dbReference type="EMBL" id="HBUE01195799">
    <property type="protein sequence ID" value="CAG6527600.1"/>
    <property type="molecule type" value="Transcribed_RNA"/>
</dbReference>
<dbReference type="AlphaFoldDB" id="A0A8D8H3N4"/>
<dbReference type="EMBL" id="HBUE01301796">
    <property type="protein sequence ID" value="CAG6579322.1"/>
    <property type="molecule type" value="Transcribed_RNA"/>
</dbReference>
<organism evidence="2">
    <name type="scientific">Culex pipiens</name>
    <name type="common">House mosquito</name>
    <dbReference type="NCBI Taxonomy" id="7175"/>
    <lineage>
        <taxon>Eukaryota</taxon>
        <taxon>Metazoa</taxon>
        <taxon>Ecdysozoa</taxon>
        <taxon>Arthropoda</taxon>
        <taxon>Hexapoda</taxon>
        <taxon>Insecta</taxon>
        <taxon>Pterygota</taxon>
        <taxon>Neoptera</taxon>
        <taxon>Endopterygota</taxon>
        <taxon>Diptera</taxon>
        <taxon>Nematocera</taxon>
        <taxon>Culicoidea</taxon>
        <taxon>Culicidae</taxon>
        <taxon>Culicinae</taxon>
        <taxon>Culicini</taxon>
        <taxon>Culex</taxon>
        <taxon>Culex</taxon>
    </lineage>
</organism>
<evidence type="ECO:0000256" key="1">
    <source>
        <dbReference type="SAM" id="Phobius"/>
    </source>
</evidence>
<keyword evidence="1" id="KW-0472">Membrane</keyword>
<evidence type="ECO:0000313" key="2">
    <source>
        <dbReference type="EMBL" id="CAG6527600.1"/>
    </source>
</evidence>
<keyword evidence="1" id="KW-0812">Transmembrane</keyword>
<sequence length="112" mass="12841">MIQGTKNVSFAQKCMIGPTMIPEVNRKSLQSLHYFSSDGILNILLHGYESIKLLFLSDLIYQVQNLIFQFHCLSLSRKILSKKNYRSLSRVHILPCDILFVSLILAFTIILP</sequence>
<keyword evidence="1" id="KW-1133">Transmembrane helix</keyword>
<accession>A0A8D8H3N4</accession>
<feature type="transmembrane region" description="Helical" evidence="1">
    <location>
        <begin position="91"/>
        <end position="111"/>
    </location>
</feature>